<name>G4YHI6_PHYSP</name>
<gene>
    <name evidence="2" type="ORF">PHYSODRAFT_470129</name>
</gene>
<dbReference type="KEGG" id="psoj:PHYSODRAFT_470129"/>
<dbReference type="Pfam" id="PF07714">
    <property type="entry name" value="PK_Tyr_Ser-Thr"/>
    <property type="match status" value="1"/>
</dbReference>
<dbReference type="InterPro" id="IPR011009">
    <property type="entry name" value="Kinase-like_dom_sf"/>
</dbReference>
<organism evidence="2 3">
    <name type="scientific">Phytophthora sojae (strain P6497)</name>
    <name type="common">Soybean stem and root rot agent</name>
    <name type="synonym">Phytophthora megasperma f. sp. glycines</name>
    <dbReference type="NCBI Taxonomy" id="1094619"/>
    <lineage>
        <taxon>Eukaryota</taxon>
        <taxon>Sar</taxon>
        <taxon>Stramenopiles</taxon>
        <taxon>Oomycota</taxon>
        <taxon>Peronosporomycetes</taxon>
        <taxon>Peronosporales</taxon>
        <taxon>Peronosporaceae</taxon>
        <taxon>Phytophthora</taxon>
    </lineage>
</organism>
<dbReference type="STRING" id="1094619.G4YHI6"/>
<feature type="domain" description="Protein kinase" evidence="1">
    <location>
        <begin position="1"/>
        <end position="142"/>
    </location>
</feature>
<dbReference type="GO" id="GO:0004674">
    <property type="term" value="F:protein serine/threonine kinase activity"/>
    <property type="evidence" value="ECO:0007669"/>
    <property type="project" value="TreeGrafter"/>
</dbReference>
<dbReference type="RefSeq" id="XP_009516366.1">
    <property type="nucleotide sequence ID" value="XM_009518071.1"/>
</dbReference>
<dbReference type="InterPro" id="IPR000719">
    <property type="entry name" value="Prot_kinase_dom"/>
</dbReference>
<dbReference type="InParanoid" id="G4YHI6"/>
<dbReference type="PANTHER" id="PTHR44329">
    <property type="entry name" value="SERINE/THREONINE-PROTEIN KINASE TNNI3K-RELATED"/>
    <property type="match status" value="1"/>
</dbReference>
<dbReference type="Gene3D" id="1.10.510.10">
    <property type="entry name" value="Transferase(Phosphotransferase) domain 1"/>
    <property type="match status" value="1"/>
</dbReference>
<accession>G4YHI6</accession>
<dbReference type="PANTHER" id="PTHR44329:SF214">
    <property type="entry name" value="PROTEIN KINASE DOMAIN-CONTAINING PROTEIN"/>
    <property type="match status" value="1"/>
</dbReference>
<dbReference type="InterPro" id="IPR001245">
    <property type="entry name" value="Ser-Thr/Tyr_kinase_cat_dom"/>
</dbReference>
<dbReference type="AlphaFoldDB" id="G4YHI6"/>
<sequence>MLRLLHQTALGRDYIHEKGVVHGDLKLNNILVGADGLAKLADFGLSTMRSCSTRSKGELVTGALRWSAPECLTRRPTFASDVDSFAMCIIEASMGEPPFALLDDIIVRENLKDGLIPEQPEELNDNEWELVVAMTNAYPAKR</sequence>
<dbReference type="EMBL" id="JH159151">
    <property type="protein sequence ID" value="EGZ29091.1"/>
    <property type="molecule type" value="Genomic_DNA"/>
</dbReference>
<keyword evidence="3" id="KW-1185">Reference proteome</keyword>
<protein>
    <recommendedName>
        <fullName evidence="1">Protein kinase domain-containing protein</fullName>
    </recommendedName>
</protein>
<feature type="non-terminal residue" evidence="2">
    <location>
        <position position="142"/>
    </location>
</feature>
<dbReference type="SMART" id="SM00219">
    <property type="entry name" value="TyrKc"/>
    <property type="match status" value="1"/>
</dbReference>
<dbReference type="GO" id="GO:0005524">
    <property type="term" value="F:ATP binding"/>
    <property type="evidence" value="ECO:0007669"/>
    <property type="project" value="InterPro"/>
</dbReference>
<dbReference type="InterPro" id="IPR051681">
    <property type="entry name" value="Ser/Thr_Kinases-Pseudokinases"/>
</dbReference>
<dbReference type="Proteomes" id="UP000002640">
    <property type="component" value="Unassembled WGS sequence"/>
</dbReference>
<dbReference type="InterPro" id="IPR008271">
    <property type="entry name" value="Ser/Thr_kinase_AS"/>
</dbReference>
<dbReference type="PROSITE" id="PS50011">
    <property type="entry name" value="PROTEIN_KINASE_DOM"/>
    <property type="match status" value="1"/>
</dbReference>
<dbReference type="SMR" id="G4YHI6"/>
<dbReference type="InterPro" id="IPR020635">
    <property type="entry name" value="Tyr_kinase_cat_dom"/>
</dbReference>
<dbReference type="OMA" id="VIHPREC"/>
<dbReference type="GO" id="GO:0004713">
    <property type="term" value="F:protein tyrosine kinase activity"/>
    <property type="evidence" value="ECO:0007669"/>
    <property type="project" value="InterPro"/>
</dbReference>
<reference evidence="2 3" key="1">
    <citation type="journal article" date="2006" name="Science">
        <title>Phytophthora genome sequences uncover evolutionary origins and mechanisms of pathogenesis.</title>
        <authorList>
            <person name="Tyler B.M."/>
            <person name="Tripathy S."/>
            <person name="Zhang X."/>
            <person name="Dehal P."/>
            <person name="Jiang R.H."/>
            <person name="Aerts A."/>
            <person name="Arredondo F.D."/>
            <person name="Baxter L."/>
            <person name="Bensasson D."/>
            <person name="Beynon J.L."/>
            <person name="Chapman J."/>
            <person name="Damasceno C.M."/>
            <person name="Dorrance A.E."/>
            <person name="Dou D."/>
            <person name="Dickerman A.W."/>
            <person name="Dubchak I.L."/>
            <person name="Garbelotto M."/>
            <person name="Gijzen M."/>
            <person name="Gordon S.G."/>
            <person name="Govers F."/>
            <person name="Grunwald N.J."/>
            <person name="Huang W."/>
            <person name="Ivors K.L."/>
            <person name="Jones R.W."/>
            <person name="Kamoun S."/>
            <person name="Krampis K."/>
            <person name="Lamour K.H."/>
            <person name="Lee M.K."/>
            <person name="McDonald W.H."/>
            <person name="Medina M."/>
            <person name="Meijer H.J."/>
            <person name="Nordberg E.K."/>
            <person name="Maclean D.J."/>
            <person name="Ospina-Giraldo M.D."/>
            <person name="Morris P.F."/>
            <person name="Phuntumart V."/>
            <person name="Putnam N.H."/>
            <person name="Rash S."/>
            <person name="Rose J.K."/>
            <person name="Sakihama Y."/>
            <person name="Salamov A.A."/>
            <person name="Savidor A."/>
            <person name="Scheuring C.F."/>
            <person name="Smith B.M."/>
            <person name="Sobral B.W."/>
            <person name="Terry A."/>
            <person name="Torto-Alalibo T.A."/>
            <person name="Win J."/>
            <person name="Xu Z."/>
            <person name="Zhang H."/>
            <person name="Grigoriev I.V."/>
            <person name="Rokhsar D.S."/>
            <person name="Boore J.L."/>
        </authorList>
    </citation>
    <scope>NUCLEOTIDE SEQUENCE [LARGE SCALE GENOMIC DNA]</scope>
    <source>
        <strain evidence="2 3">P6497</strain>
    </source>
</reference>
<dbReference type="PROSITE" id="PS00108">
    <property type="entry name" value="PROTEIN_KINASE_ST"/>
    <property type="match status" value="1"/>
</dbReference>
<proteinExistence type="predicted"/>
<dbReference type="SUPFAM" id="SSF56112">
    <property type="entry name" value="Protein kinase-like (PK-like)"/>
    <property type="match status" value="1"/>
</dbReference>
<evidence type="ECO:0000259" key="1">
    <source>
        <dbReference type="PROSITE" id="PS50011"/>
    </source>
</evidence>
<evidence type="ECO:0000313" key="3">
    <source>
        <dbReference type="Proteomes" id="UP000002640"/>
    </source>
</evidence>
<dbReference type="GeneID" id="20653908"/>
<evidence type="ECO:0000313" key="2">
    <source>
        <dbReference type="EMBL" id="EGZ29091.1"/>
    </source>
</evidence>